<keyword evidence="8" id="KW-0966">Cell projection</keyword>
<dbReference type="InterPro" id="IPR003481">
    <property type="entry name" value="FliD_N"/>
</dbReference>
<dbReference type="PANTHER" id="PTHR30288">
    <property type="entry name" value="FLAGELLAR CAP/ASSEMBLY PROTEIN FLID"/>
    <property type="match status" value="1"/>
</dbReference>
<evidence type="ECO:0000313" key="9">
    <source>
        <dbReference type="Proteomes" id="UP000759298"/>
    </source>
</evidence>
<keyword evidence="5" id="KW-0964">Secreted</keyword>
<dbReference type="InterPro" id="IPR010810">
    <property type="entry name" value="Flagellin_hook_IN_motif"/>
</dbReference>
<proteinExistence type="inferred from homology"/>
<gene>
    <name evidence="8" type="primary">fliD</name>
    <name evidence="8" type="ORF">KYN89_08610</name>
</gene>
<keyword evidence="4 5" id="KW-0975">Bacterial flagellum</keyword>
<name>A0ABS7PDG7_9SPHN</name>
<comment type="subunit">
    <text evidence="2 5">Homopentamer.</text>
</comment>
<evidence type="ECO:0000259" key="6">
    <source>
        <dbReference type="Pfam" id="PF02465"/>
    </source>
</evidence>
<reference evidence="8 9" key="1">
    <citation type="submission" date="2021-07" db="EMBL/GenBank/DDBJ databases">
        <title>Alteriqipengyuania abyssalis NZ-12B nov, sp.nov isolated from deep sea sponge in pacific ocean.</title>
        <authorList>
            <person name="Tareen S."/>
            <person name="Wink J."/>
        </authorList>
    </citation>
    <scope>NUCLEOTIDE SEQUENCE [LARGE SCALE GENOMIC DNA]</scope>
    <source>
        <strain evidence="8 9">NZ-12B</strain>
    </source>
</reference>
<comment type="subcellular location">
    <subcellularLocation>
        <location evidence="5">Secreted</location>
    </subcellularLocation>
    <subcellularLocation>
        <location evidence="5">Bacterial flagellum</location>
    </subcellularLocation>
</comment>
<dbReference type="EMBL" id="JAHWXP010000002">
    <property type="protein sequence ID" value="MBY8337110.1"/>
    <property type="molecule type" value="Genomic_DNA"/>
</dbReference>
<comment type="caution">
    <text evidence="8">The sequence shown here is derived from an EMBL/GenBank/DDBJ whole genome shotgun (WGS) entry which is preliminary data.</text>
</comment>
<feature type="domain" description="Flagellar hook-associated protein 2 C-terminal" evidence="7">
    <location>
        <begin position="239"/>
        <end position="456"/>
    </location>
</feature>
<evidence type="ECO:0000256" key="1">
    <source>
        <dbReference type="ARBA" id="ARBA00009764"/>
    </source>
</evidence>
<keyword evidence="3" id="KW-0175">Coiled coil</keyword>
<comment type="similarity">
    <text evidence="1 5">Belongs to the FliD family.</text>
</comment>
<evidence type="ECO:0000313" key="8">
    <source>
        <dbReference type="EMBL" id="MBY8337110.1"/>
    </source>
</evidence>
<evidence type="ECO:0000256" key="4">
    <source>
        <dbReference type="ARBA" id="ARBA00023143"/>
    </source>
</evidence>
<keyword evidence="8" id="KW-0969">Cilium</keyword>
<accession>A0ABS7PDG7</accession>
<dbReference type="InterPro" id="IPR040026">
    <property type="entry name" value="FliD"/>
</dbReference>
<dbReference type="Proteomes" id="UP000759298">
    <property type="component" value="Unassembled WGS sequence"/>
</dbReference>
<dbReference type="PANTHER" id="PTHR30288:SF0">
    <property type="entry name" value="FLAGELLAR HOOK-ASSOCIATED PROTEIN 2"/>
    <property type="match status" value="1"/>
</dbReference>
<evidence type="ECO:0000256" key="3">
    <source>
        <dbReference type="ARBA" id="ARBA00023054"/>
    </source>
</evidence>
<dbReference type="Pfam" id="PF07195">
    <property type="entry name" value="FliD_C"/>
    <property type="match status" value="1"/>
</dbReference>
<sequence length="476" mass="49082">METTGTTSASSIATRLGVGSGTDMIALAEDLARAQFEPRQQRLESRSEVLERQISLASTLRNMLSGFASALGDRVRNGDLSAQPNITNSAIAKVSAPIGTSGKGTYSLEVTQLAKAQTLAGPAYSAATDTVGAGQLTIRFGATDNAGFTADTSKDAVTIDIAAGATLADVAKAINAKGSGVTAYVSQTTSGAQLVLKGPEGTKNGFVIEASEDAANPGLANLAWAPGDDPARLLATSGDAAYKLDGLERTSASNTIENAAPGLSLDLTGTNPGNPTTIGFGDPKAAVISAMTDIVGALNEIAAELNSATDPLTGDLARDYGARALRREFSSLGSTVIMPNAAEGTPRTLAELGLGIQRDGTFKLDNARLEQALAKDPEAVAAMFTPGINGIFATIDKIARNNAISTDPGSLAGSVSRYTALSQDLTEDLTELAEKQETLRASMVARFSASEARISSSQSTLEFLKSQIEVWNSQRN</sequence>
<evidence type="ECO:0000256" key="5">
    <source>
        <dbReference type="RuleBase" id="RU362066"/>
    </source>
</evidence>
<protein>
    <recommendedName>
        <fullName evidence="5">Flagellar hook-associated protein 2</fullName>
        <shortName evidence="5">HAP2</shortName>
    </recommendedName>
    <alternativeName>
        <fullName evidence="5">Flagellar cap protein</fullName>
    </alternativeName>
</protein>
<dbReference type="RefSeq" id="WP_222824681.1">
    <property type="nucleotide sequence ID" value="NZ_JAHWXP010000002.1"/>
</dbReference>
<evidence type="ECO:0000256" key="2">
    <source>
        <dbReference type="ARBA" id="ARBA00011255"/>
    </source>
</evidence>
<evidence type="ECO:0000259" key="7">
    <source>
        <dbReference type="Pfam" id="PF07195"/>
    </source>
</evidence>
<organism evidence="8 9">
    <name type="scientific">Alteriqipengyuania abyssalis</name>
    <dbReference type="NCBI Taxonomy" id="2860200"/>
    <lineage>
        <taxon>Bacteria</taxon>
        <taxon>Pseudomonadati</taxon>
        <taxon>Pseudomonadota</taxon>
        <taxon>Alphaproteobacteria</taxon>
        <taxon>Sphingomonadales</taxon>
        <taxon>Erythrobacteraceae</taxon>
        <taxon>Alteriqipengyuania</taxon>
    </lineage>
</organism>
<dbReference type="Pfam" id="PF07196">
    <property type="entry name" value="Flagellin_IN"/>
    <property type="match status" value="1"/>
</dbReference>
<dbReference type="Pfam" id="PF02465">
    <property type="entry name" value="FliD_N"/>
    <property type="match status" value="1"/>
</dbReference>
<keyword evidence="9" id="KW-1185">Reference proteome</keyword>
<feature type="domain" description="Flagellar hook-associated protein 2 N-terminal" evidence="6">
    <location>
        <begin position="20"/>
        <end position="117"/>
    </location>
</feature>
<dbReference type="InterPro" id="IPR010809">
    <property type="entry name" value="FliD_C"/>
</dbReference>
<comment type="function">
    <text evidence="5">Required for morphogenesis and for the elongation of the flagellar filament by facilitating polymerization of the flagellin monomers at the tip of growing filament. Forms a capping structure, which prevents flagellin subunits (transported through the central channel of the flagellum) from leaking out without polymerization at the distal end.</text>
</comment>
<keyword evidence="8" id="KW-0282">Flagellum</keyword>